<keyword evidence="1" id="KW-0732">Signal</keyword>
<dbReference type="RefSeq" id="WP_238201744.1">
    <property type="nucleotide sequence ID" value="NZ_BPQE01000005.1"/>
</dbReference>
<proteinExistence type="predicted"/>
<evidence type="ECO:0000313" key="3">
    <source>
        <dbReference type="EMBL" id="MDQ0448201.1"/>
    </source>
</evidence>
<feature type="chain" id="PRO_5047374952" description="FMN-binding domain-containing protein" evidence="1">
    <location>
        <begin position="22"/>
        <end position="176"/>
    </location>
</feature>
<evidence type="ECO:0000259" key="2">
    <source>
        <dbReference type="SMART" id="SM00900"/>
    </source>
</evidence>
<dbReference type="SMART" id="SM00900">
    <property type="entry name" value="FMN_bind"/>
    <property type="match status" value="1"/>
</dbReference>
<keyword evidence="4" id="KW-1185">Reference proteome</keyword>
<organism evidence="3 4">
    <name type="scientific">Methylobacterium aerolatum</name>
    <dbReference type="NCBI Taxonomy" id="418708"/>
    <lineage>
        <taxon>Bacteria</taxon>
        <taxon>Pseudomonadati</taxon>
        <taxon>Pseudomonadota</taxon>
        <taxon>Alphaproteobacteria</taxon>
        <taxon>Hyphomicrobiales</taxon>
        <taxon>Methylobacteriaceae</taxon>
        <taxon>Methylobacterium</taxon>
    </lineage>
</organism>
<evidence type="ECO:0000313" key="4">
    <source>
        <dbReference type="Proteomes" id="UP001231124"/>
    </source>
</evidence>
<accession>A0ABU0I0S6</accession>
<name>A0ABU0I0S6_9HYPH</name>
<dbReference type="Proteomes" id="UP001231124">
    <property type="component" value="Unassembled WGS sequence"/>
</dbReference>
<sequence length="176" mass="18330">MRHGFSLIPLALVAALGAAPAAAETYLTVAQAQAILCPGAVLTPVTVTLTDEQAAAIEADSGVGVRSRQVRAFKVSSGGWMVVDEVPGEHAALPIAVAFDRRGAVRGVEILEDREHDGDGVRDPAWRAQFVGKRRGAPLRLGGDIRPIAGALVSCRRIADGVRRLLSTHAIALSAG</sequence>
<feature type="signal peptide" evidence="1">
    <location>
        <begin position="1"/>
        <end position="21"/>
    </location>
</feature>
<dbReference type="EMBL" id="JAUSVP010000007">
    <property type="protein sequence ID" value="MDQ0448201.1"/>
    <property type="molecule type" value="Genomic_DNA"/>
</dbReference>
<protein>
    <recommendedName>
        <fullName evidence="2">FMN-binding domain-containing protein</fullName>
    </recommendedName>
</protein>
<dbReference type="InterPro" id="IPR007329">
    <property type="entry name" value="FMN-bd"/>
</dbReference>
<comment type="caution">
    <text evidence="3">The sequence shown here is derived from an EMBL/GenBank/DDBJ whole genome shotgun (WGS) entry which is preliminary data.</text>
</comment>
<feature type="domain" description="FMN-binding" evidence="2">
    <location>
        <begin position="88"/>
        <end position="169"/>
    </location>
</feature>
<evidence type="ECO:0000256" key="1">
    <source>
        <dbReference type="SAM" id="SignalP"/>
    </source>
</evidence>
<gene>
    <name evidence="3" type="ORF">QO012_002709</name>
</gene>
<reference evidence="3 4" key="1">
    <citation type="submission" date="2023-07" db="EMBL/GenBank/DDBJ databases">
        <title>Genomic Encyclopedia of Type Strains, Phase IV (KMG-IV): sequencing the most valuable type-strain genomes for metagenomic binning, comparative biology and taxonomic classification.</title>
        <authorList>
            <person name="Goeker M."/>
        </authorList>
    </citation>
    <scope>NUCLEOTIDE SEQUENCE [LARGE SCALE GENOMIC DNA]</scope>
    <source>
        <strain evidence="3 4">DSM 19013</strain>
    </source>
</reference>